<dbReference type="AlphaFoldDB" id="A0AAV2CIF1"/>
<sequence length="90" mass="10474">MSKTDAKSRLIRRILLLREFDIEIRDKNGVENVAADHLSRLGVQQVENFVEEINESFLYERLLMLCFVESVTLWFSNFTNHLVASISQGE</sequence>
<dbReference type="EMBL" id="OZ034813">
    <property type="protein sequence ID" value="CAL1356212.1"/>
    <property type="molecule type" value="Genomic_DNA"/>
</dbReference>
<evidence type="ECO:0000313" key="2">
    <source>
        <dbReference type="Proteomes" id="UP001497516"/>
    </source>
</evidence>
<dbReference type="Proteomes" id="UP001497516">
    <property type="component" value="Chromosome 1"/>
</dbReference>
<evidence type="ECO:0008006" key="3">
    <source>
        <dbReference type="Google" id="ProtNLM"/>
    </source>
</evidence>
<protein>
    <recommendedName>
        <fullName evidence="3">Integrase</fullName>
    </recommendedName>
</protein>
<evidence type="ECO:0000313" key="1">
    <source>
        <dbReference type="EMBL" id="CAL1356212.1"/>
    </source>
</evidence>
<name>A0AAV2CIF1_9ROSI</name>
<organism evidence="1 2">
    <name type="scientific">Linum trigynum</name>
    <dbReference type="NCBI Taxonomy" id="586398"/>
    <lineage>
        <taxon>Eukaryota</taxon>
        <taxon>Viridiplantae</taxon>
        <taxon>Streptophyta</taxon>
        <taxon>Embryophyta</taxon>
        <taxon>Tracheophyta</taxon>
        <taxon>Spermatophyta</taxon>
        <taxon>Magnoliopsida</taxon>
        <taxon>eudicotyledons</taxon>
        <taxon>Gunneridae</taxon>
        <taxon>Pentapetalae</taxon>
        <taxon>rosids</taxon>
        <taxon>fabids</taxon>
        <taxon>Malpighiales</taxon>
        <taxon>Linaceae</taxon>
        <taxon>Linum</taxon>
    </lineage>
</organism>
<accession>A0AAV2CIF1</accession>
<reference evidence="1 2" key="1">
    <citation type="submission" date="2024-04" db="EMBL/GenBank/DDBJ databases">
        <authorList>
            <person name="Fracassetti M."/>
        </authorList>
    </citation>
    <scope>NUCLEOTIDE SEQUENCE [LARGE SCALE GENOMIC DNA]</scope>
</reference>
<keyword evidence="2" id="KW-1185">Reference proteome</keyword>
<proteinExistence type="predicted"/>
<gene>
    <name evidence="1" type="ORF">LTRI10_LOCUS3927</name>
</gene>